<dbReference type="AlphaFoldDB" id="A0A0K2AR99"/>
<reference evidence="2" key="1">
    <citation type="journal article" date="2015" name="J. Biotechnol.">
        <title>Complete genome sequence of Streptomyces ambofaciens ATCC 23877, the spiramycin producer.</title>
        <authorList>
            <person name="Thibessard A."/>
            <person name="Haas D."/>
            <person name="Gerbaud C."/>
            <person name="Aigle B."/>
            <person name="Lautru S."/>
            <person name="Pernodet J.L."/>
            <person name="Leblond P."/>
        </authorList>
    </citation>
    <scope>NUCLEOTIDE SEQUENCE [LARGE SCALE GENOMIC DNA]</scope>
    <source>
        <strain evidence="2">ATCC 23877 / 3486 / DSM 40053 / JCM 4204 / NBRC 12836 / NRRL B-2516</strain>
    </source>
</reference>
<gene>
    <name evidence="1" type="ORF">SAM23877_2601</name>
</gene>
<evidence type="ECO:0000313" key="1">
    <source>
        <dbReference type="EMBL" id="AKZ55650.1"/>
    </source>
</evidence>
<sequence length="40" mass="4189">MFLLALTVDECQTSPAQCTAVGYAPGKAGATRPCARVPHR</sequence>
<dbReference type="EMBL" id="CP012382">
    <property type="protein sequence ID" value="AKZ55650.1"/>
    <property type="molecule type" value="Genomic_DNA"/>
</dbReference>
<dbReference type="Proteomes" id="UP000061018">
    <property type="component" value="Chromosome"/>
</dbReference>
<name>A0A0K2AR99_STRA7</name>
<protein>
    <submittedName>
        <fullName evidence="1">Uncharacterized protein</fullName>
    </submittedName>
</protein>
<organism evidence="1 2">
    <name type="scientific">Streptomyces ambofaciens (strain ATCC 23877 / 3486 / DSM 40053 / JCM 4204 / NBRC 12836 / NRRL B-2516)</name>
    <dbReference type="NCBI Taxonomy" id="278992"/>
    <lineage>
        <taxon>Bacteria</taxon>
        <taxon>Bacillati</taxon>
        <taxon>Actinomycetota</taxon>
        <taxon>Actinomycetes</taxon>
        <taxon>Kitasatosporales</taxon>
        <taxon>Streptomycetaceae</taxon>
        <taxon>Streptomyces</taxon>
    </lineage>
</organism>
<dbReference type="KEGG" id="samb:SAM23877_2601"/>
<proteinExistence type="predicted"/>
<accession>A0A0K2AR99</accession>
<evidence type="ECO:0000313" key="2">
    <source>
        <dbReference type="Proteomes" id="UP000061018"/>
    </source>
</evidence>